<feature type="compositionally biased region" description="Low complexity" evidence="1">
    <location>
        <begin position="76"/>
        <end position="87"/>
    </location>
</feature>
<comment type="caution">
    <text evidence="2">The sequence shown here is derived from an EMBL/GenBank/DDBJ whole genome shotgun (WGS) entry which is preliminary data.</text>
</comment>
<reference evidence="2" key="1">
    <citation type="journal article" date="2015" name="Nature">
        <title>Complex archaea that bridge the gap between prokaryotes and eukaryotes.</title>
        <authorList>
            <person name="Spang A."/>
            <person name="Saw J.H."/>
            <person name="Jorgensen S.L."/>
            <person name="Zaremba-Niedzwiedzka K."/>
            <person name="Martijn J."/>
            <person name="Lind A.E."/>
            <person name="van Eijk R."/>
            <person name="Schleper C."/>
            <person name="Guy L."/>
            <person name="Ettema T.J."/>
        </authorList>
    </citation>
    <scope>NUCLEOTIDE SEQUENCE</scope>
</reference>
<evidence type="ECO:0000256" key="1">
    <source>
        <dbReference type="SAM" id="MobiDB-lite"/>
    </source>
</evidence>
<protein>
    <submittedName>
        <fullName evidence="2">Uncharacterized protein</fullName>
    </submittedName>
</protein>
<evidence type="ECO:0000313" key="2">
    <source>
        <dbReference type="EMBL" id="KKL21615.1"/>
    </source>
</evidence>
<sequence>MGRGTKNVSAWVADKLWSRFKSYSTITGQRPAHIVSMALEDYLERKVQAMTQGELRCHLSLTKQLQNQGGETGEITQGAQQTQAVGA</sequence>
<feature type="region of interest" description="Disordered" evidence="1">
    <location>
        <begin position="67"/>
        <end position="87"/>
    </location>
</feature>
<accession>A0A0F9BIE5</accession>
<proteinExistence type="predicted"/>
<dbReference type="AlphaFoldDB" id="A0A0F9BIE5"/>
<gene>
    <name evidence="2" type="ORF">LCGC14_2443660</name>
</gene>
<organism evidence="2">
    <name type="scientific">marine sediment metagenome</name>
    <dbReference type="NCBI Taxonomy" id="412755"/>
    <lineage>
        <taxon>unclassified sequences</taxon>
        <taxon>metagenomes</taxon>
        <taxon>ecological metagenomes</taxon>
    </lineage>
</organism>
<dbReference type="EMBL" id="LAZR01037662">
    <property type="protein sequence ID" value="KKL21615.1"/>
    <property type="molecule type" value="Genomic_DNA"/>
</dbReference>
<name>A0A0F9BIE5_9ZZZZ</name>